<keyword evidence="3" id="KW-1185">Reference proteome</keyword>
<dbReference type="EMBL" id="PIPF01000010">
    <property type="protein sequence ID" value="RWU82852.1"/>
    <property type="molecule type" value="Genomic_DNA"/>
</dbReference>
<dbReference type="InterPro" id="IPR011257">
    <property type="entry name" value="DNA_glycosylase"/>
</dbReference>
<reference evidence="2 3" key="1">
    <citation type="journal article" date="2009" name="Int. J. Syst. Evol. Microbiol.">
        <title>Janibacter hoylei sp. nov., Bacillus isronensis sp. nov. and Bacillus aryabhattai sp. nov., isolated from cryotubes used for collecting air from the upper atmosphere.</title>
        <authorList>
            <person name="Shivaji S."/>
            <person name="Chaturvedi P."/>
            <person name="Begum Z."/>
            <person name="Pindi P.K."/>
            <person name="Manorama R."/>
            <person name="Padmanaban D.A."/>
            <person name="Shouche Y.S."/>
            <person name="Pawar S."/>
            <person name="Vaishampayan P."/>
            <person name="Dutt C.B."/>
            <person name="Datta G.N."/>
            <person name="Manchanda R.K."/>
            <person name="Rao U.R."/>
            <person name="Bhargava P.M."/>
            <person name="Narlikar J.V."/>
        </authorList>
    </citation>
    <scope>NUCLEOTIDE SEQUENCE [LARGE SCALE GENOMIC DNA]</scope>
    <source>
        <strain evidence="2 3">PVAS-1</strain>
    </source>
</reference>
<keyword evidence="1" id="KW-0479">Metal-binding</keyword>
<dbReference type="AlphaFoldDB" id="A0A444B3D2"/>
<protein>
    <submittedName>
        <fullName evidence="2">3-methyladenine DNA glycosylase</fullName>
    </submittedName>
</protein>
<dbReference type="InterPro" id="IPR052891">
    <property type="entry name" value="DNA-3mA_glycosylase"/>
</dbReference>
<dbReference type="PANTHER" id="PTHR30037:SF4">
    <property type="entry name" value="DNA-3-METHYLADENINE GLYCOSYLASE I"/>
    <property type="match status" value="1"/>
</dbReference>
<evidence type="ECO:0000313" key="3">
    <source>
        <dbReference type="Proteomes" id="UP000288711"/>
    </source>
</evidence>
<keyword evidence="1" id="KW-0862">Zinc</keyword>
<dbReference type="GO" id="GO:0006284">
    <property type="term" value="P:base-excision repair"/>
    <property type="evidence" value="ECO:0007669"/>
    <property type="project" value="InterPro"/>
</dbReference>
<proteinExistence type="predicted"/>
<evidence type="ECO:0000313" key="2">
    <source>
        <dbReference type="EMBL" id="RWU82852.1"/>
    </source>
</evidence>
<gene>
    <name evidence="2" type="ORF">CWN80_10075</name>
</gene>
<dbReference type="Proteomes" id="UP000288711">
    <property type="component" value="Unassembled WGS sequence"/>
</dbReference>
<dbReference type="PANTHER" id="PTHR30037">
    <property type="entry name" value="DNA-3-METHYLADENINE GLYCOSYLASE 1"/>
    <property type="match status" value="1"/>
</dbReference>
<dbReference type="Gene3D" id="1.10.340.30">
    <property type="entry name" value="Hypothetical protein, domain 2"/>
    <property type="match status" value="1"/>
</dbReference>
<organism evidence="2 3">
    <name type="scientific">Janibacter hoylei PVAS-1</name>
    <dbReference type="NCBI Taxonomy" id="1210046"/>
    <lineage>
        <taxon>Bacteria</taxon>
        <taxon>Bacillati</taxon>
        <taxon>Actinomycetota</taxon>
        <taxon>Actinomycetes</taxon>
        <taxon>Micrococcales</taxon>
        <taxon>Intrasporangiaceae</taxon>
        <taxon>Janibacter</taxon>
    </lineage>
</organism>
<dbReference type="InterPro" id="IPR005019">
    <property type="entry name" value="Adenine_glyco"/>
</dbReference>
<accession>A0A444B3D2</accession>
<dbReference type="GO" id="GO:0046872">
    <property type="term" value="F:metal ion binding"/>
    <property type="evidence" value="ECO:0007669"/>
    <property type="project" value="UniProtKB-KW"/>
</dbReference>
<evidence type="ECO:0000256" key="1">
    <source>
        <dbReference type="PIRSR" id="PIRSR605019-1"/>
    </source>
</evidence>
<dbReference type="SUPFAM" id="SSF48150">
    <property type="entry name" value="DNA-glycosylase"/>
    <property type="match status" value="1"/>
</dbReference>
<dbReference type="GO" id="GO:0008725">
    <property type="term" value="F:DNA-3-methyladenine glycosylase activity"/>
    <property type="evidence" value="ECO:0007669"/>
    <property type="project" value="InterPro"/>
</dbReference>
<dbReference type="Pfam" id="PF03352">
    <property type="entry name" value="Adenine_glyco"/>
    <property type="match status" value="1"/>
</dbReference>
<name>A0A444B3D2_9MICO</name>
<comment type="caution">
    <text evidence="2">The sequence shown here is derived from an EMBL/GenBank/DDBJ whole genome shotgun (WGS) entry which is preliminary data.</text>
</comment>
<feature type="binding site" evidence="1">
    <location>
        <position position="188"/>
    </location>
    <ligand>
        <name>Zn(2+)</name>
        <dbReference type="ChEBI" id="CHEBI:29105"/>
    </ligand>
</feature>
<sequence length="211" mass="23236">MAGMDVVVGEDGLARPAWADGHGAHGELLRHYYDTEWGMPVRDERGLFERLSLEAFQSGLSWATILAKREAFRAAFAGFDPDVVAEYRDADVERLMADAGIVRNRAKIVATIRNAGATRSLRDEGGLPALVWSFRPDRTPRPRTAAEIPTTSDESRALAKELKRRGFAFVGPTTAFALMEAVGIVDTHLLDSHRRGTSGVWRPDGRPVHDV</sequence>